<reference evidence="7 9" key="2">
    <citation type="journal article" date="2018" name="Plant J.">
        <title>The Physcomitrella patens chromosome-scale assembly reveals moss genome structure and evolution.</title>
        <authorList>
            <person name="Lang D."/>
            <person name="Ullrich K.K."/>
            <person name="Murat F."/>
            <person name="Fuchs J."/>
            <person name="Jenkins J."/>
            <person name="Haas F.B."/>
            <person name="Piednoel M."/>
            <person name="Gundlach H."/>
            <person name="Van Bel M."/>
            <person name="Meyberg R."/>
            <person name="Vives C."/>
            <person name="Morata J."/>
            <person name="Symeonidi A."/>
            <person name="Hiss M."/>
            <person name="Muchero W."/>
            <person name="Kamisugi Y."/>
            <person name="Saleh O."/>
            <person name="Blanc G."/>
            <person name="Decker E.L."/>
            <person name="van Gessel N."/>
            <person name="Grimwood J."/>
            <person name="Hayes R.D."/>
            <person name="Graham S.W."/>
            <person name="Gunter L.E."/>
            <person name="McDaniel S.F."/>
            <person name="Hoernstein S.N.W."/>
            <person name="Larsson A."/>
            <person name="Li F.W."/>
            <person name="Perroud P.F."/>
            <person name="Phillips J."/>
            <person name="Ranjan P."/>
            <person name="Rokshar D.S."/>
            <person name="Rothfels C.J."/>
            <person name="Schneider L."/>
            <person name="Shu S."/>
            <person name="Stevenson D.W."/>
            <person name="Thummler F."/>
            <person name="Tillich M."/>
            <person name="Villarreal Aguilar J.C."/>
            <person name="Widiez T."/>
            <person name="Wong G.K."/>
            <person name="Wymore A."/>
            <person name="Zhang Y."/>
            <person name="Zimmer A.D."/>
            <person name="Quatrano R.S."/>
            <person name="Mayer K.F.X."/>
            <person name="Goodstein D."/>
            <person name="Casacuberta J.M."/>
            <person name="Vandepoele K."/>
            <person name="Reski R."/>
            <person name="Cuming A.C."/>
            <person name="Tuskan G.A."/>
            <person name="Maumus F."/>
            <person name="Salse J."/>
            <person name="Schmutz J."/>
            <person name="Rensing S.A."/>
        </authorList>
    </citation>
    <scope>NUCLEOTIDE SEQUENCE [LARGE SCALE GENOMIC DNA]</scope>
    <source>
        <strain evidence="8 9">cv. Gransden 2004</strain>
    </source>
</reference>
<dbReference type="Gramene" id="Pp3c12_4100V3.1">
    <property type="protein sequence ID" value="Pp3c12_4100V3.1"/>
    <property type="gene ID" value="Pp3c12_4100"/>
</dbReference>
<dbReference type="AlphaFoldDB" id="A0A2K1JPF4"/>
<keyword evidence="3 6" id="KW-0812">Transmembrane</keyword>
<dbReference type="EnsemblPlants" id="Pp3c12_4100V3.1">
    <property type="protein sequence ID" value="Pp3c12_4100V3.1"/>
    <property type="gene ID" value="Pp3c12_4100"/>
</dbReference>
<keyword evidence="5 6" id="KW-0472">Membrane</keyword>
<dbReference type="InterPro" id="IPR036259">
    <property type="entry name" value="MFS_trans_sf"/>
</dbReference>
<keyword evidence="9" id="KW-1185">Reference proteome</keyword>
<accession>A0A2K1JPF4</accession>
<comment type="subcellular location">
    <subcellularLocation>
        <location evidence="1">Membrane</location>
        <topology evidence="1">Multi-pass membrane protein</topology>
    </subcellularLocation>
</comment>
<feature type="transmembrane region" description="Helical" evidence="6">
    <location>
        <begin position="462"/>
        <end position="482"/>
    </location>
</feature>
<dbReference type="GO" id="GO:0022857">
    <property type="term" value="F:transmembrane transporter activity"/>
    <property type="evidence" value="ECO:0000318"/>
    <property type="project" value="GO_Central"/>
</dbReference>
<dbReference type="PROSITE" id="PS01022">
    <property type="entry name" value="PTR2_1"/>
    <property type="match status" value="1"/>
</dbReference>
<evidence type="ECO:0000313" key="7">
    <source>
        <dbReference type="EMBL" id="PNR43408.1"/>
    </source>
</evidence>
<evidence type="ECO:0000313" key="8">
    <source>
        <dbReference type="EnsemblPlants" id="Pp3c12_4100V3.1"/>
    </source>
</evidence>
<feature type="transmembrane region" description="Helical" evidence="6">
    <location>
        <begin position="228"/>
        <end position="249"/>
    </location>
</feature>
<dbReference type="PaxDb" id="3218-PP1S246_106V6.1"/>
<feature type="transmembrane region" description="Helical" evidence="6">
    <location>
        <begin position="255"/>
        <end position="275"/>
    </location>
</feature>
<dbReference type="InterPro" id="IPR018456">
    <property type="entry name" value="PTR2_symporter_CS"/>
</dbReference>
<dbReference type="InterPro" id="IPR000109">
    <property type="entry name" value="POT_fam"/>
</dbReference>
<feature type="transmembrane region" description="Helical" evidence="6">
    <location>
        <begin position="502"/>
        <end position="530"/>
    </location>
</feature>
<evidence type="ECO:0008006" key="10">
    <source>
        <dbReference type="Google" id="ProtNLM"/>
    </source>
</evidence>
<evidence type="ECO:0000256" key="3">
    <source>
        <dbReference type="ARBA" id="ARBA00022692"/>
    </source>
</evidence>
<evidence type="ECO:0000256" key="1">
    <source>
        <dbReference type="ARBA" id="ARBA00004141"/>
    </source>
</evidence>
<evidence type="ECO:0000256" key="2">
    <source>
        <dbReference type="ARBA" id="ARBA00005982"/>
    </source>
</evidence>
<proteinExistence type="inferred from homology"/>
<evidence type="ECO:0000256" key="4">
    <source>
        <dbReference type="ARBA" id="ARBA00022989"/>
    </source>
</evidence>
<dbReference type="Pfam" id="PF00854">
    <property type="entry name" value="PTR2"/>
    <property type="match status" value="1"/>
</dbReference>
<reference evidence="8" key="3">
    <citation type="submission" date="2020-12" db="UniProtKB">
        <authorList>
            <consortium name="EnsemblPlants"/>
        </authorList>
    </citation>
    <scope>IDENTIFICATION</scope>
</reference>
<feature type="transmembrane region" description="Helical" evidence="6">
    <location>
        <begin position="111"/>
        <end position="130"/>
    </location>
</feature>
<feature type="transmembrane region" description="Helical" evidence="6">
    <location>
        <begin position="137"/>
        <end position="157"/>
    </location>
</feature>
<feature type="transmembrane region" description="Helical" evidence="6">
    <location>
        <begin position="421"/>
        <end position="441"/>
    </location>
</feature>
<name>A0A2K1JPF4_PHYPA</name>
<feature type="transmembrane region" description="Helical" evidence="6">
    <location>
        <begin position="586"/>
        <end position="609"/>
    </location>
</feature>
<protein>
    <recommendedName>
        <fullName evidence="10">NPF family transporter</fullName>
    </recommendedName>
</protein>
<dbReference type="EMBL" id="ABEU02000012">
    <property type="protein sequence ID" value="PNR43408.1"/>
    <property type="molecule type" value="Genomic_DNA"/>
</dbReference>
<dbReference type="PANTHER" id="PTHR11654">
    <property type="entry name" value="OLIGOPEPTIDE TRANSPORTER-RELATED"/>
    <property type="match status" value="1"/>
</dbReference>
<sequence>MFWLLKTPRDARKMESESNKVVPICSTNYRTTSKRHPPLERTMSITRDGSMDYRGTPADKRTTGRFKANAFIIGIEIGERLAFYGISANLVTYLTHVLHEGTEKSATNVNNWMGTTFLAPLLGAFLADAFWGRFWTILIFGVVYFVGLVTLTLSVTVDTFKPPSCTHTSFAGIQQCPPATAGQVGFFYFALYLMSLGGGCMKPCIAAFGADQFDEEDIRENEMKKSFFNWWVFGISLGALVSATVLVYVQSYISWGWGFGTPTVLMGIYLVLYIVGLKFYRHNRPTGSPFTQIGQVIVAAVRNFRLRVPADPALLNEVVDKERLQAGTRLIPHSNTMRFLDKAAVLPNISEGSTIGIDDHSPWKLATVTEVEEVKLVLRLLPIWVAALIFQTPSAQISTFYTRQGNTLNVDLGSNFKIPAASLQSIIPLTIVCLIPIYDRIFVPIARHFTGNVRGISMLQRIGIGIIISLLSMVCAATTEIYRVKVARENGLLDEPFQTLPLTVFILLPQYILLGAAEVFTSIGALEFFYDQAPDSMRSLGTAIFLSTIGIGNFLSSMLLSSVVKVTSLCGQSWIVDNLNRCRLDYFYWLLAGLMAANLCFFFALARWYQYKQVTSL</sequence>
<evidence type="ECO:0000256" key="5">
    <source>
        <dbReference type="ARBA" id="ARBA00023136"/>
    </source>
</evidence>
<dbReference type="Proteomes" id="UP000006727">
    <property type="component" value="Chromosome 12"/>
</dbReference>
<dbReference type="GO" id="GO:0016020">
    <property type="term" value="C:membrane"/>
    <property type="evidence" value="ECO:0000318"/>
    <property type="project" value="GO_Central"/>
</dbReference>
<feature type="transmembrane region" description="Helical" evidence="6">
    <location>
        <begin position="380"/>
        <end position="401"/>
    </location>
</feature>
<comment type="similarity">
    <text evidence="2">Belongs to the major facilitator superfamily. Proton-dependent oligopeptide transporter (POT/PTR) (TC 2.A.17) family.</text>
</comment>
<dbReference type="GO" id="GO:0055085">
    <property type="term" value="P:transmembrane transport"/>
    <property type="evidence" value="ECO:0000318"/>
    <property type="project" value="GO_Central"/>
</dbReference>
<evidence type="ECO:0000256" key="6">
    <source>
        <dbReference type="SAM" id="Phobius"/>
    </source>
</evidence>
<feature type="transmembrane region" description="Helical" evidence="6">
    <location>
        <begin position="542"/>
        <end position="566"/>
    </location>
</feature>
<dbReference type="GO" id="GO:0006857">
    <property type="term" value="P:oligopeptide transport"/>
    <property type="evidence" value="ECO:0007669"/>
    <property type="project" value="InterPro"/>
</dbReference>
<keyword evidence="4 6" id="KW-1133">Transmembrane helix</keyword>
<dbReference type="SUPFAM" id="SSF103473">
    <property type="entry name" value="MFS general substrate transporter"/>
    <property type="match status" value="1"/>
</dbReference>
<evidence type="ECO:0000313" key="9">
    <source>
        <dbReference type="Proteomes" id="UP000006727"/>
    </source>
</evidence>
<reference evidence="7 9" key="1">
    <citation type="journal article" date="2008" name="Science">
        <title>The Physcomitrella genome reveals evolutionary insights into the conquest of land by plants.</title>
        <authorList>
            <person name="Rensing S."/>
            <person name="Lang D."/>
            <person name="Zimmer A."/>
            <person name="Terry A."/>
            <person name="Salamov A."/>
            <person name="Shapiro H."/>
            <person name="Nishiyama T."/>
            <person name="Perroud P.-F."/>
            <person name="Lindquist E."/>
            <person name="Kamisugi Y."/>
            <person name="Tanahashi T."/>
            <person name="Sakakibara K."/>
            <person name="Fujita T."/>
            <person name="Oishi K."/>
            <person name="Shin-I T."/>
            <person name="Kuroki Y."/>
            <person name="Toyoda A."/>
            <person name="Suzuki Y."/>
            <person name="Hashimoto A."/>
            <person name="Yamaguchi K."/>
            <person name="Sugano A."/>
            <person name="Kohara Y."/>
            <person name="Fujiyama A."/>
            <person name="Anterola A."/>
            <person name="Aoki S."/>
            <person name="Ashton N."/>
            <person name="Barbazuk W.B."/>
            <person name="Barker E."/>
            <person name="Bennetzen J."/>
            <person name="Bezanilla M."/>
            <person name="Blankenship R."/>
            <person name="Cho S.H."/>
            <person name="Dutcher S."/>
            <person name="Estelle M."/>
            <person name="Fawcett J.A."/>
            <person name="Gundlach H."/>
            <person name="Hanada K."/>
            <person name="Heyl A."/>
            <person name="Hicks K.A."/>
            <person name="Hugh J."/>
            <person name="Lohr M."/>
            <person name="Mayer K."/>
            <person name="Melkozernov A."/>
            <person name="Murata T."/>
            <person name="Nelson D."/>
            <person name="Pils B."/>
            <person name="Prigge M."/>
            <person name="Reiss B."/>
            <person name="Renner T."/>
            <person name="Rombauts S."/>
            <person name="Rushton P."/>
            <person name="Sanderfoot A."/>
            <person name="Schween G."/>
            <person name="Shiu S.-H."/>
            <person name="Stueber K."/>
            <person name="Theodoulou F.L."/>
            <person name="Tu H."/>
            <person name="Van de Peer Y."/>
            <person name="Verrier P.J."/>
            <person name="Waters E."/>
            <person name="Wood A."/>
            <person name="Yang L."/>
            <person name="Cove D."/>
            <person name="Cuming A."/>
            <person name="Hasebe M."/>
            <person name="Lucas S."/>
            <person name="Mishler D.B."/>
            <person name="Reski R."/>
            <person name="Grigoriev I."/>
            <person name="Quatrano R.S."/>
            <person name="Boore J.L."/>
        </authorList>
    </citation>
    <scope>NUCLEOTIDE SEQUENCE [LARGE SCALE GENOMIC DNA]</scope>
    <source>
        <strain evidence="8 9">cv. Gransden 2004</strain>
    </source>
</reference>
<dbReference type="Gene3D" id="1.20.1250.20">
    <property type="entry name" value="MFS general substrate transporter like domains"/>
    <property type="match status" value="1"/>
</dbReference>
<organism evidence="7">
    <name type="scientific">Physcomitrium patens</name>
    <name type="common">Spreading-leaved earth moss</name>
    <name type="synonym">Physcomitrella patens</name>
    <dbReference type="NCBI Taxonomy" id="3218"/>
    <lineage>
        <taxon>Eukaryota</taxon>
        <taxon>Viridiplantae</taxon>
        <taxon>Streptophyta</taxon>
        <taxon>Embryophyta</taxon>
        <taxon>Bryophyta</taxon>
        <taxon>Bryophytina</taxon>
        <taxon>Bryopsida</taxon>
        <taxon>Funariidae</taxon>
        <taxon>Funariales</taxon>
        <taxon>Funariaceae</taxon>
        <taxon>Physcomitrium</taxon>
    </lineage>
</organism>
<gene>
    <name evidence="8" type="primary">LOC112289387</name>
    <name evidence="7" type="ORF">PHYPA_015789</name>
</gene>